<sequence>MTLSDKIGRKLASRLLRLHWRIGCNSPFENWSQLVCLFWPWSWRPSGTLRNNLKTVPGRLVRFWQWKIVYPILRDAKKL</sequence>
<dbReference type="Proteomes" id="UP000197361">
    <property type="component" value="Unassembled WGS sequence"/>
</dbReference>
<proteinExistence type="predicted"/>
<organism evidence="1 2">
    <name type="scientific">Sphingopyxis bauzanensis</name>
    <dbReference type="NCBI Taxonomy" id="651663"/>
    <lineage>
        <taxon>Bacteria</taxon>
        <taxon>Pseudomonadati</taxon>
        <taxon>Pseudomonadota</taxon>
        <taxon>Alphaproteobacteria</taxon>
        <taxon>Sphingomonadales</taxon>
        <taxon>Sphingomonadaceae</taxon>
        <taxon>Sphingopyxis</taxon>
    </lineage>
</organism>
<evidence type="ECO:0000313" key="1">
    <source>
        <dbReference type="EMBL" id="OWQ95734.1"/>
    </source>
</evidence>
<dbReference type="RefSeq" id="WP_088441836.1">
    <property type="nucleotide sequence ID" value="NZ_BMMC01000002.1"/>
</dbReference>
<reference evidence="1 2" key="1">
    <citation type="journal article" date="2010" name="Int. J. Syst. Evol. Microbiol.">
        <title>Sphingopyxis bauzanensis sp. nov., a psychrophilic bacterium isolated from soil.</title>
        <authorList>
            <person name="Zhang D.C."/>
            <person name="Liu H.C."/>
            <person name="Xin Y.H."/>
            <person name="Zhou Y.G."/>
            <person name="Schinner F."/>
            <person name="Margesin R."/>
        </authorList>
    </citation>
    <scope>NUCLEOTIDE SEQUENCE [LARGE SCALE GENOMIC DNA]</scope>
    <source>
        <strain evidence="1 2">DSM 22271</strain>
    </source>
</reference>
<dbReference type="EMBL" id="NISK01000003">
    <property type="protein sequence ID" value="OWQ95734.1"/>
    <property type="molecule type" value="Genomic_DNA"/>
</dbReference>
<keyword evidence="2" id="KW-1185">Reference proteome</keyword>
<name>A0A246JRU7_9SPHN</name>
<dbReference type="AlphaFoldDB" id="A0A246JRU7"/>
<gene>
    <name evidence="1" type="ORF">CDQ92_13205</name>
</gene>
<accession>A0A246JRU7</accession>
<protein>
    <submittedName>
        <fullName evidence="1">Uncharacterized protein</fullName>
    </submittedName>
</protein>
<comment type="caution">
    <text evidence="1">The sequence shown here is derived from an EMBL/GenBank/DDBJ whole genome shotgun (WGS) entry which is preliminary data.</text>
</comment>
<evidence type="ECO:0000313" key="2">
    <source>
        <dbReference type="Proteomes" id="UP000197361"/>
    </source>
</evidence>